<reference evidence="1 2" key="1">
    <citation type="journal article" date="2022" name="Plant J.">
        <title>Chromosome-level genome of Camellia lanceoleosa provides a valuable resource for understanding genome evolution and self-incompatibility.</title>
        <authorList>
            <person name="Gong W."/>
            <person name="Xiao S."/>
            <person name="Wang L."/>
            <person name="Liao Z."/>
            <person name="Chang Y."/>
            <person name="Mo W."/>
            <person name="Hu G."/>
            <person name="Li W."/>
            <person name="Zhao G."/>
            <person name="Zhu H."/>
            <person name="Hu X."/>
            <person name="Ji K."/>
            <person name="Xiang X."/>
            <person name="Song Q."/>
            <person name="Yuan D."/>
            <person name="Jin S."/>
            <person name="Zhang L."/>
        </authorList>
    </citation>
    <scope>NUCLEOTIDE SEQUENCE [LARGE SCALE GENOMIC DNA]</scope>
    <source>
        <strain evidence="1">SQ_2022a</strain>
    </source>
</reference>
<protein>
    <submittedName>
        <fullName evidence="1">tRNA N6-adenosine threonylcarbamoyltransferase</fullName>
    </submittedName>
</protein>
<accession>A0ACC0GN88</accession>
<gene>
    <name evidence="1" type="ORF">LOK49_LG08G02106</name>
</gene>
<dbReference type="EMBL" id="CM045766">
    <property type="protein sequence ID" value="KAI8002575.1"/>
    <property type="molecule type" value="Genomic_DNA"/>
</dbReference>
<sequence length="154" mass="16934">MLPHQGRDSFPKKLPNTISNTSCWLLIKSALKTLQITPNDIDCLCSTRGPGMGAPLQVAVVAVFAVWVLSQLWKRLIVAVKHCVAHIDTGRVVTGADDPVVLYVSGGNTQMTAYSKGRYRIFGETVDIAIGNCLDRFVRVLTLSYDPNPEYNIE</sequence>
<dbReference type="Proteomes" id="UP001060215">
    <property type="component" value="Chromosome 9"/>
</dbReference>
<evidence type="ECO:0000313" key="2">
    <source>
        <dbReference type="Proteomes" id="UP001060215"/>
    </source>
</evidence>
<name>A0ACC0GN88_9ERIC</name>
<organism evidence="1 2">
    <name type="scientific">Camellia lanceoleosa</name>
    <dbReference type="NCBI Taxonomy" id="1840588"/>
    <lineage>
        <taxon>Eukaryota</taxon>
        <taxon>Viridiplantae</taxon>
        <taxon>Streptophyta</taxon>
        <taxon>Embryophyta</taxon>
        <taxon>Tracheophyta</taxon>
        <taxon>Spermatophyta</taxon>
        <taxon>Magnoliopsida</taxon>
        <taxon>eudicotyledons</taxon>
        <taxon>Gunneridae</taxon>
        <taxon>Pentapetalae</taxon>
        <taxon>asterids</taxon>
        <taxon>Ericales</taxon>
        <taxon>Theaceae</taxon>
        <taxon>Camellia</taxon>
    </lineage>
</organism>
<evidence type="ECO:0000313" key="1">
    <source>
        <dbReference type="EMBL" id="KAI8002575.1"/>
    </source>
</evidence>
<proteinExistence type="predicted"/>
<comment type="caution">
    <text evidence="1">The sequence shown here is derived from an EMBL/GenBank/DDBJ whole genome shotgun (WGS) entry which is preliminary data.</text>
</comment>
<keyword evidence="2" id="KW-1185">Reference proteome</keyword>